<dbReference type="AlphaFoldDB" id="A0AAD4NA56"/>
<dbReference type="GO" id="GO:0006357">
    <property type="term" value="P:regulation of transcription by RNA polymerase II"/>
    <property type="evidence" value="ECO:0007669"/>
    <property type="project" value="TreeGrafter"/>
</dbReference>
<dbReference type="Pfam" id="PF13832">
    <property type="entry name" value="zf-HC5HC2H_2"/>
    <property type="match status" value="1"/>
</dbReference>
<protein>
    <submittedName>
        <fullName evidence="6">PHD-zinc-finger like domain-containing protein</fullName>
    </submittedName>
</protein>
<organism evidence="6 7">
    <name type="scientific">Ditylenchus destructor</name>
    <dbReference type="NCBI Taxonomy" id="166010"/>
    <lineage>
        <taxon>Eukaryota</taxon>
        <taxon>Metazoa</taxon>
        <taxon>Ecdysozoa</taxon>
        <taxon>Nematoda</taxon>
        <taxon>Chromadorea</taxon>
        <taxon>Rhabditida</taxon>
        <taxon>Tylenchina</taxon>
        <taxon>Tylenchomorpha</taxon>
        <taxon>Sphaerularioidea</taxon>
        <taxon>Anguinidae</taxon>
        <taxon>Anguininae</taxon>
        <taxon>Ditylenchus</taxon>
    </lineage>
</organism>
<evidence type="ECO:0000256" key="3">
    <source>
        <dbReference type="ARBA" id="ARBA00022833"/>
    </source>
</evidence>
<keyword evidence="7" id="KW-1185">Reference proteome</keyword>
<dbReference type="InterPro" id="IPR050701">
    <property type="entry name" value="Histone_Mod_Regulator"/>
</dbReference>
<feature type="compositionally biased region" description="Basic and acidic residues" evidence="4">
    <location>
        <begin position="32"/>
        <end position="48"/>
    </location>
</feature>
<dbReference type="PANTHER" id="PTHR13793">
    <property type="entry name" value="PHD FINGER PROTEINS"/>
    <property type="match status" value="1"/>
</dbReference>
<evidence type="ECO:0000256" key="2">
    <source>
        <dbReference type="ARBA" id="ARBA00022771"/>
    </source>
</evidence>
<dbReference type="GO" id="GO:0008270">
    <property type="term" value="F:zinc ion binding"/>
    <property type="evidence" value="ECO:0007669"/>
    <property type="project" value="UniProtKB-KW"/>
</dbReference>
<gene>
    <name evidence="6" type="ORF">DdX_01960</name>
</gene>
<dbReference type="EMBL" id="JAKKPZ010000002">
    <property type="protein sequence ID" value="KAI1725304.1"/>
    <property type="molecule type" value="Genomic_DNA"/>
</dbReference>
<dbReference type="InterPro" id="IPR034732">
    <property type="entry name" value="EPHD"/>
</dbReference>
<sequence length="794" mass="91539">MPPKKSIKHRSPRKSNREEQHRGTKQNRSSSSKRDSPYKKLSDIEDVKPTTSYNANKSPMRKINGRTSARQILTSSLSLPSRPNKRANSTPIVKQNANKLFLVPSQPTEAGEKFEVEPSNGTTHEEEYRPMDPWIKRKFYIVENGGRPSEIFCTDFVHKAKYILGKSKGVDDSRLMKITDRWRQEWDTGVQVPLQACPTKNYTYENVCLFPDLLQQEPYELPRKLIAQNRSCYVDDSPSIFEICPRTSLYQYELDRVDEEWLEMLIKTKGRQYTVNKKILLDLLNAMEMDCYMKIHTALLEPLNAVYHSESKSEDEAEYSVPSEEWLCRTCSLYDENSSQSPKCIFCPLRGGAMTYTKRVETWAHVVCALWLPEVRFEDVEHREPITHISDVPAERWQSKCSICDTRLGACISCTATGCEIPFHVSCAQRSGLVMRIENSSHEKTGVSMISLCRKHSALSPYRHSKKPKNINANTLEDMTPKFYEYVDCKNIGERLGLPMTVINTVLTYWKWKRRQNLCQPLINEPLDEMVTRAPFNAEMSVPIQRRRKQHHKPLLDNLPPQDALRKYEFIQNLRHNLEKARNLSYMIQRREKTKMALLETSEKAALGIGSILLEQNGHVPISKRRTDRFLELWDIATRPNATASDVQEVPQNGDHHEEKLQKVLLNSLSPVLRRNKTPKDIYEFRGSNSPIQNAEIHSDNDSDSSTPTEYSIAHDTDSFEGSTIVSDFENNAVILKRKVKRKKKKDAKNGRIKIPMAHVNGIRKPVHRSALVTRGIWKDTGTRKKTRLRNKIA</sequence>
<feature type="region of interest" description="Disordered" evidence="4">
    <location>
        <begin position="682"/>
        <end position="712"/>
    </location>
</feature>
<dbReference type="Gene3D" id="3.30.40.10">
    <property type="entry name" value="Zinc/RING finger domain, C3HC4 (zinc finger)"/>
    <property type="match status" value="1"/>
</dbReference>
<feature type="region of interest" description="Disordered" evidence="4">
    <location>
        <begin position="1"/>
        <end position="68"/>
    </location>
</feature>
<evidence type="ECO:0000256" key="1">
    <source>
        <dbReference type="ARBA" id="ARBA00022723"/>
    </source>
</evidence>
<feature type="compositionally biased region" description="Basic residues" evidence="4">
    <location>
        <begin position="1"/>
        <end position="14"/>
    </location>
</feature>
<reference evidence="6" key="1">
    <citation type="submission" date="2022-01" db="EMBL/GenBank/DDBJ databases">
        <title>Genome Sequence Resource for Two Populations of Ditylenchus destructor, the Migratory Endoparasitic Phytonematode.</title>
        <authorList>
            <person name="Zhang H."/>
            <person name="Lin R."/>
            <person name="Xie B."/>
        </authorList>
    </citation>
    <scope>NUCLEOTIDE SEQUENCE</scope>
    <source>
        <strain evidence="6">BazhouSP</strain>
    </source>
</reference>
<keyword evidence="3" id="KW-0862">Zinc</keyword>
<name>A0AAD4NA56_9BILA</name>
<dbReference type="PROSITE" id="PS51805">
    <property type="entry name" value="EPHD"/>
    <property type="match status" value="1"/>
</dbReference>
<accession>A0AAD4NA56</accession>
<keyword evidence="1" id="KW-0479">Metal-binding</keyword>
<dbReference type="InterPro" id="IPR001965">
    <property type="entry name" value="Znf_PHD"/>
</dbReference>
<dbReference type="Proteomes" id="UP001201812">
    <property type="component" value="Unassembled WGS sequence"/>
</dbReference>
<comment type="caution">
    <text evidence="6">The sequence shown here is derived from an EMBL/GenBank/DDBJ whole genome shotgun (WGS) entry which is preliminary data.</text>
</comment>
<dbReference type="SMART" id="SM00249">
    <property type="entry name" value="PHD"/>
    <property type="match status" value="1"/>
</dbReference>
<dbReference type="InterPro" id="IPR013083">
    <property type="entry name" value="Znf_RING/FYVE/PHD"/>
</dbReference>
<evidence type="ECO:0000259" key="5">
    <source>
        <dbReference type="PROSITE" id="PS51805"/>
    </source>
</evidence>
<keyword evidence="2" id="KW-0863">Zinc-finger</keyword>
<feature type="domain" description="PHD-type" evidence="5">
    <location>
        <begin position="341"/>
        <end position="457"/>
    </location>
</feature>
<evidence type="ECO:0000313" key="6">
    <source>
        <dbReference type="EMBL" id="KAI1725304.1"/>
    </source>
</evidence>
<dbReference type="PANTHER" id="PTHR13793:SF107">
    <property type="entry name" value="BROMODOMAIN-CONTAINING PROTEIN HOMOLOG"/>
    <property type="match status" value="1"/>
</dbReference>
<proteinExistence type="predicted"/>
<evidence type="ECO:0000313" key="7">
    <source>
        <dbReference type="Proteomes" id="UP001201812"/>
    </source>
</evidence>
<evidence type="ECO:0000256" key="4">
    <source>
        <dbReference type="SAM" id="MobiDB-lite"/>
    </source>
</evidence>